<feature type="transmembrane region" description="Helical" evidence="1">
    <location>
        <begin position="52"/>
        <end position="72"/>
    </location>
</feature>
<feature type="transmembrane region" description="Helical" evidence="1">
    <location>
        <begin position="270"/>
        <end position="290"/>
    </location>
</feature>
<feature type="transmembrane region" description="Helical" evidence="1">
    <location>
        <begin position="362"/>
        <end position="380"/>
    </location>
</feature>
<feature type="transmembrane region" description="Helical" evidence="1">
    <location>
        <begin position="79"/>
        <end position="97"/>
    </location>
</feature>
<dbReference type="Pfam" id="PF11449">
    <property type="entry name" value="ArsP_2"/>
    <property type="match status" value="1"/>
</dbReference>
<comment type="caution">
    <text evidence="2">The sequence shown here is derived from an EMBL/GenBank/DDBJ whole genome shotgun (WGS) entry which is preliminary data.</text>
</comment>
<gene>
    <name evidence="2" type="ORF">GHC57_17550</name>
</gene>
<dbReference type="Proteomes" id="UP000434582">
    <property type="component" value="Unassembled WGS sequence"/>
</dbReference>
<dbReference type="InterPro" id="IPR021552">
    <property type="entry name" value="ArsP_2"/>
</dbReference>
<dbReference type="OrthoDB" id="3776971at2"/>
<dbReference type="EMBL" id="WIVE01000089">
    <property type="protein sequence ID" value="MQX38325.1"/>
    <property type="molecule type" value="Genomic_DNA"/>
</dbReference>
<feature type="transmembrane region" description="Helical" evidence="1">
    <location>
        <begin position="171"/>
        <end position="190"/>
    </location>
</feature>
<accession>A0A7X1ZJE4</accession>
<evidence type="ECO:0000313" key="3">
    <source>
        <dbReference type="Proteomes" id="UP000434582"/>
    </source>
</evidence>
<evidence type="ECO:0000313" key="2">
    <source>
        <dbReference type="EMBL" id="MQX38325.1"/>
    </source>
</evidence>
<name>A0A7X1ZJE4_9PROT</name>
<feature type="transmembrane region" description="Helical" evidence="1">
    <location>
        <begin position="239"/>
        <end position="258"/>
    </location>
</feature>
<organism evidence="2 3">
    <name type="scientific">Roseospira navarrensis</name>
    <dbReference type="NCBI Taxonomy" id="140058"/>
    <lineage>
        <taxon>Bacteria</taxon>
        <taxon>Pseudomonadati</taxon>
        <taxon>Pseudomonadota</taxon>
        <taxon>Alphaproteobacteria</taxon>
        <taxon>Rhodospirillales</taxon>
        <taxon>Rhodospirillaceae</taxon>
        <taxon>Roseospira</taxon>
    </lineage>
</organism>
<dbReference type="NCBIfam" id="NF037962">
    <property type="entry name" value="arsenic_eff"/>
    <property type="match status" value="2"/>
</dbReference>
<reference evidence="2 3" key="1">
    <citation type="submission" date="2019-10" db="EMBL/GenBank/DDBJ databases">
        <title>Draft whole-genome sequence of the purple nonsulfur photosynthetic bacterium Roseospira navarrensis DSM 15114.</title>
        <authorList>
            <person name="Kyndt J.A."/>
            <person name="Meyer T.E."/>
        </authorList>
    </citation>
    <scope>NUCLEOTIDE SEQUENCE [LARGE SCALE GENOMIC DNA]</scope>
    <source>
        <strain evidence="2 3">DSM 15114</strain>
    </source>
</reference>
<evidence type="ECO:0008006" key="4">
    <source>
        <dbReference type="Google" id="ProtNLM"/>
    </source>
</evidence>
<protein>
    <recommendedName>
        <fullName evidence="4">Manganese transporter</fullName>
    </recommendedName>
</protein>
<keyword evidence="1" id="KW-0812">Transmembrane</keyword>
<feature type="transmembrane region" description="Helical" evidence="1">
    <location>
        <begin position="400"/>
        <end position="423"/>
    </location>
</feature>
<proteinExistence type="predicted"/>
<feature type="transmembrane region" description="Helical" evidence="1">
    <location>
        <begin position="335"/>
        <end position="355"/>
    </location>
</feature>
<feature type="transmembrane region" description="Helical" evidence="1">
    <location>
        <begin position="144"/>
        <end position="165"/>
    </location>
</feature>
<sequence>MFVASDSQLNWVSRKDAQTMTALIAAATRRVPAVSGGGGLSWPSLPPVGQRALVPVLLLLAALAVPGGPALLLDALSEAYLAVSVFVAGTLLLVGAAERGLGTELGAVLRRNARWQVPIAALLGAFPGCGGAIVALTQFTRGHLSFGGVIATLTATMGDAMFLLLAQAPEVAVLVLGVGVVVGCATGWIVDALHGPEFMRPKASAGSSARPAACATDGGPCASGGTRQPGGLARALERVWLWLLAPGVVIGLAMAFQIEPDAWLAPGLGVHPVFWLGVAGAVGAMALWVLRGRGEVETDGGASAVVDTTSFVTAWVIVAFAGYELAVAGLGLDVAGWFAAAAPVVPLVAVLIGLIPGCGPQILVTSLYLSGAAPLSAQLGNAIANDGDALFPAIAVAPRAAVLATLYSAIPAVLVAYGAYALVG</sequence>
<keyword evidence="1" id="KW-0472">Membrane</keyword>
<keyword evidence="1" id="KW-1133">Transmembrane helix</keyword>
<evidence type="ECO:0000256" key="1">
    <source>
        <dbReference type="SAM" id="Phobius"/>
    </source>
</evidence>
<keyword evidence="3" id="KW-1185">Reference proteome</keyword>
<feature type="transmembrane region" description="Helical" evidence="1">
    <location>
        <begin position="302"/>
        <end position="323"/>
    </location>
</feature>
<dbReference type="AlphaFoldDB" id="A0A7X1ZJE4"/>
<feature type="transmembrane region" description="Helical" evidence="1">
    <location>
        <begin position="117"/>
        <end position="137"/>
    </location>
</feature>